<organism evidence="6 7">
    <name type="scientific">Craurococcus roseus</name>
    <dbReference type="NCBI Taxonomy" id="77585"/>
    <lineage>
        <taxon>Bacteria</taxon>
        <taxon>Pseudomonadati</taxon>
        <taxon>Pseudomonadota</taxon>
        <taxon>Alphaproteobacteria</taxon>
        <taxon>Acetobacterales</taxon>
        <taxon>Acetobacteraceae</taxon>
        <taxon>Craurococcus</taxon>
    </lineage>
</organism>
<accession>A0ABP3R349</accession>
<evidence type="ECO:0000256" key="1">
    <source>
        <dbReference type="ARBA" id="ARBA00010062"/>
    </source>
</evidence>
<proteinExistence type="inferred from homology"/>
<dbReference type="InterPro" id="IPR006311">
    <property type="entry name" value="TAT_signal"/>
</dbReference>
<dbReference type="InterPro" id="IPR051010">
    <property type="entry name" value="BCAA_transport"/>
</dbReference>
<dbReference type="Gene3D" id="3.40.50.2300">
    <property type="match status" value="2"/>
</dbReference>
<reference evidence="7" key="1">
    <citation type="journal article" date="2019" name="Int. J. Syst. Evol. Microbiol.">
        <title>The Global Catalogue of Microorganisms (GCM) 10K type strain sequencing project: providing services to taxonomists for standard genome sequencing and annotation.</title>
        <authorList>
            <consortium name="The Broad Institute Genomics Platform"/>
            <consortium name="The Broad Institute Genome Sequencing Center for Infectious Disease"/>
            <person name="Wu L."/>
            <person name="Ma J."/>
        </authorList>
    </citation>
    <scope>NUCLEOTIDE SEQUENCE [LARGE SCALE GENOMIC DNA]</scope>
    <source>
        <strain evidence="7">JCM 9933</strain>
    </source>
</reference>
<keyword evidence="3" id="KW-0029">Amino-acid transport</keyword>
<evidence type="ECO:0000256" key="2">
    <source>
        <dbReference type="ARBA" id="ARBA00022729"/>
    </source>
</evidence>
<dbReference type="PROSITE" id="PS51318">
    <property type="entry name" value="TAT"/>
    <property type="match status" value="1"/>
</dbReference>
<feature type="chain" id="PRO_5045274428" evidence="4">
    <location>
        <begin position="29"/>
        <end position="405"/>
    </location>
</feature>
<feature type="signal peptide" evidence="4">
    <location>
        <begin position="1"/>
        <end position="28"/>
    </location>
</feature>
<name>A0ABP3R349_9PROT</name>
<evidence type="ECO:0000256" key="3">
    <source>
        <dbReference type="ARBA" id="ARBA00022970"/>
    </source>
</evidence>
<dbReference type="EMBL" id="BAAAFZ010000072">
    <property type="protein sequence ID" value="GAA0600357.1"/>
    <property type="molecule type" value="Genomic_DNA"/>
</dbReference>
<gene>
    <name evidence="6" type="ORF">GCM10009416_42970</name>
</gene>
<evidence type="ECO:0000256" key="4">
    <source>
        <dbReference type="SAM" id="SignalP"/>
    </source>
</evidence>
<dbReference type="RefSeq" id="WP_343897469.1">
    <property type="nucleotide sequence ID" value="NZ_BAAAFZ010000072.1"/>
</dbReference>
<protein>
    <submittedName>
        <fullName evidence="6">ABC transporter substrate-binding protein</fullName>
    </submittedName>
</protein>
<evidence type="ECO:0000313" key="7">
    <source>
        <dbReference type="Proteomes" id="UP001501588"/>
    </source>
</evidence>
<dbReference type="SUPFAM" id="SSF53822">
    <property type="entry name" value="Periplasmic binding protein-like I"/>
    <property type="match status" value="1"/>
</dbReference>
<keyword evidence="7" id="KW-1185">Reference proteome</keyword>
<dbReference type="PANTHER" id="PTHR30483:SF6">
    <property type="entry name" value="PERIPLASMIC BINDING PROTEIN OF ABC TRANSPORTER FOR NATURAL AMINO ACIDS"/>
    <property type="match status" value="1"/>
</dbReference>
<comment type="caution">
    <text evidence="6">The sequence shown here is derived from an EMBL/GenBank/DDBJ whole genome shotgun (WGS) entry which is preliminary data.</text>
</comment>
<sequence>MTLSLSRSRFLKAMAGLPTLGAVAPARAQQQQQPFRIGVVEDLSGTYSGNGGPNTVLAARMAVEDFGSRVLGRPVEVVAVDHQTKPDVGSSLARQLVDQRGAFALILGGSSAVGLAVQNFAKERKVTTLVTGNYAASFSGRACSPFSTQWAVSTGELAGAIAEPAVKAGGNKWFLIVVDYAFGHDLAADATRAVQAAGGSVIGQVRHPLATADMSAPLLQARASGANVIALANAGPDLVNSVKQAKEYGIKNVTAMLVFVNNVVAMGLETAQGLRFAVNFYWDLNDATRAFSRRMMARNNNVVPDMGHVMAYISTLHYLQAVAAVGSDDAAAVNKAMRELPFTDGMLSNPRIQPNGRVVMDLYLAEVKRPRESTSPADLYRIVETIPGDKLFLPAEKSGCAALTN</sequence>
<evidence type="ECO:0000313" key="6">
    <source>
        <dbReference type="EMBL" id="GAA0600357.1"/>
    </source>
</evidence>
<feature type="domain" description="Leucine-binding protein" evidence="5">
    <location>
        <begin position="35"/>
        <end position="368"/>
    </location>
</feature>
<dbReference type="InterPro" id="IPR028081">
    <property type="entry name" value="Leu-bd"/>
</dbReference>
<evidence type="ECO:0000259" key="5">
    <source>
        <dbReference type="Pfam" id="PF13458"/>
    </source>
</evidence>
<dbReference type="PANTHER" id="PTHR30483">
    <property type="entry name" value="LEUCINE-SPECIFIC-BINDING PROTEIN"/>
    <property type="match status" value="1"/>
</dbReference>
<keyword evidence="3" id="KW-0813">Transport</keyword>
<dbReference type="Pfam" id="PF13458">
    <property type="entry name" value="Peripla_BP_6"/>
    <property type="match status" value="1"/>
</dbReference>
<dbReference type="Proteomes" id="UP001501588">
    <property type="component" value="Unassembled WGS sequence"/>
</dbReference>
<dbReference type="InterPro" id="IPR028082">
    <property type="entry name" value="Peripla_BP_I"/>
</dbReference>
<keyword evidence="2 4" id="KW-0732">Signal</keyword>
<comment type="similarity">
    <text evidence="1">Belongs to the leucine-binding protein family.</text>
</comment>
<dbReference type="CDD" id="cd06327">
    <property type="entry name" value="PBP1_SBP-like"/>
    <property type="match status" value="1"/>
</dbReference>